<dbReference type="EMBL" id="GGEC01004039">
    <property type="protein sequence ID" value="MBW84522.1"/>
    <property type="molecule type" value="Transcribed_RNA"/>
</dbReference>
<name>A0A2P2ITG6_RHIMU</name>
<dbReference type="AlphaFoldDB" id="A0A2P2ITG6"/>
<proteinExistence type="predicted"/>
<accession>A0A2P2ITG6</accession>
<feature type="region of interest" description="Disordered" evidence="1">
    <location>
        <begin position="1"/>
        <end position="26"/>
    </location>
</feature>
<evidence type="ECO:0000313" key="2">
    <source>
        <dbReference type="EMBL" id="MBW84522.1"/>
    </source>
</evidence>
<organism evidence="2">
    <name type="scientific">Rhizophora mucronata</name>
    <name type="common">Asiatic mangrove</name>
    <dbReference type="NCBI Taxonomy" id="61149"/>
    <lineage>
        <taxon>Eukaryota</taxon>
        <taxon>Viridiplantae</taxon>
        <taxon>Streptophyta</taxon>
        <taxon>Embryophyta</taxon>
        <taxon>Tracheophyta</taxon>
        <taxon>Spermatophyta</taxon>
        <taxon>Magnoliopsida</taxon>
        <taxon>eudicotyledons</taxon>
        <taxon>Gunneridae</taxon>
        <taxon>Pentapetalae</taxon>
        <taxon>rosids</taxon>
        <taxon>fabids</taxon>
        <taxon>Malpighiales</taxon>
        <taxon>Rhizophoraceae</taxon>
        <taxon>Rhizophora</taxon>
    </lineage>
</organism>
<evidence type="ECO:0000256" key="1">
    <source>
        <dbReference type="SAM" id="MobiDB-lite"/>
    </source>
</evidence>
<reference evidence="2" key="1">
    <citation type="submission" date="2018-02" db="EMBL/GenBank/DDBJ databases">
        <title>Rhizophora mucronata_Transcriptome.</title>
        <authorList>
            <person name="Meera S.P."/>
            <person name="Sreeshan A."/>
            <person name="Augustine A."/>
        </authorList>
    </citation>
    <scope>NUCLEOTIDE SEQUENCE</scope>
    <source>
        <tissue evidence="2">Leaf</tissue>
    </source>
</reference>
<protein>
    <submittedName>
        <fullName evidence="2">Uncharacterized protein</fullName>
    </submittedName>
</protein>
<feature type="compositionally biased region" description="Basic residues" evidence="1">
    <location>
        <begin position="1"/>
        <end position="10"/>
    </location>
</feature>
<sequence length="52" mass="5816">MSKRRRHRSQRTSSTAPPCEASAPTAADTSCNWQQSCITAIPVIAIIFKQRR</sequence>